<proteinExistence type="inferred from homology"/>
<dbReference type="Gene3D" id="3.90.1680.10">
    <property type="entry name" value="SOS response associated peptidase-like"/>
    <property type="match status" value="1"/>
</dbReference>
<keyword evidence="7" id="KW-0456">Lyase</keyword>
<accession>A0A371JLA2</accession>
<reference evidence="9 10" key="1">
    <citation type="submission" date="2018-08" db="EMBL/GenBank/DDBJ databases">
        <title>Muricauda nanhaiensis sp. nov., isolated from seawater of the South China Sea.</title>
        <authorList>
            <person name="Dang Y."/>
        </authorList>
    </citation>
    <scope>NUCLEOTIDE SEQUENCE [LARGE SCALE GENOMIC DNA]</scope>
    <source>
        <strain evidence="9 10">SM1704</strain>
    </source>
</reference>
<dbReference type="EMBL" id="QTJX01000007">
    <property type="protein sequence ID" value="RDY57735.1"/>
    <property type="molecule type" value="Genomic_DNA"/>
</dbReference>
<evidence type="ECO:0000256" key="2">
    <source>
        <dbReference type="ARBA" id="ARBA00022670"/>
    </source>
</evidence>
<evidence type="ECO:0000256" key="3">
    <source>
        <dbReference type="ARBA" id="ARBA00022763"/>
    </source>
</evidence>
<name>A0A371JLA2_9FLAO</name>
<evidence type="ECO:0000256" key="5">
    <source>
        <dbReference type="ARBA" id="ARBA00023124"/>
    </source>
</evidence>
<dbReference type="RefSeq" id="WP_116185834.1">
    <property type="nucleotide sequence ID" value="NZ_QTJX01000007.1"/>
</dbReference>
<evidence type="ECO:0000256" key="7">
    <source>
        <dbReference type="ARBA" id="ARBA00023239"/>
    </source>
</evidence>
<dbReference type="GO" id="GO:0106300">
    <property type="term" value="P:protein-DNA covalent cross-linking repair"/>
    <property type="evidence" value="ECO:0007669"/>
    <property type="project" value="InterPro"/>
</dbReference>
<keyword evidence="5" id="KW-0190">Covalent protein-DNA linkage</keyword>
<evidence type="ECO:0000256" key="4">
    <source>
        <dbReference type="ARBA" id="ARBA00022801"/>
    </source>
</evidence>
<dbReference type="Pfam" id="PF02586">
    <property type="entry name" value="SRAP"/>
    <property type="match status" value="1"/>
</dbReference>
<organism evidence="9 10">
    <name type="scientific">Flagellimonas nanhaiensis</name>
    <dbReference type="NCBI Taxonomy" id="2292706"/>
    <lineage>
        <taxon>Bacteria</taxon>
        <taxon>Pseudomonadati</taxon>
        <taxon>Bacteroidota</taxon>
        <taxon>Flavobacteriia</taxon>
        <taxon>Flavobacteriales</taxon>
        <taxon>Flavobacteriaceae</taxon>
        <taxon>Flagellimonas</taxon>
    </lineage>
</organism>
<evidence type="ECO:0000256" key="6">
    <source>
        <dbReference type="ARBA" id="ARBA00023125"/>
    </source>
</evidence>
<dbReference type="GO" id="GO:0003697">
    <property type="term" value="F:single-stranded DNA binding"/>
    <property type="evidence" value="ECO:0007669"/>
    <property type="project" value="InterPro"/>
</dbReference>
<comment type="caution">
    <text evidence="9">The sequence shown here is derived from an EMBL/GenBank/DDBJ whole genome shotgun (WGS) entry which is preliminary data.</text>
</comment>
<dbReference type="GO" id="GO:0016829">
    <property type="term" value="F:lyase activity"/>
    <property type="evidence" value="ECO:0007669"/>
    <property type="project" value="UniProtKB-KW"/>
</dbReference>
<protein>
    <recommendedName>
        <fullName evidence="8">Abasic site processing protein</fullName>
        <ecNumber evidence="8">3.4.-.-</ecNumber>
    </recommendedName>
</protein>
<keyword evidence="2 8" id="KW-0645">Protease</keyword>
<dbReference type="PANTHER" id="PTHR13604:SF0">
    <property type="entry name" value="ABASIC SITE PROCESSING PROTEIN HMCES"/>
    <property type="match status" value="1"/>
</dbReference>
<evidence type="ECO:0000256" key="8">
    <source>
        <dbReference type="RuleBase" id="RU364100"/>
    </source>
</evidence>
<dbReference type="SUPFAM" id="SSF143081">
    <property type="entry name" value="BB1717-like"/>
    <property type="match status" value="1"/>
</dbReference>
<evidence type="ECO:0000256" key="1">
    <source>
        <dbReference type="ARBA" id="ARBA00008136"/>
    </source>
</evidence>
<dbReference type="InterPro" id="IPR003738">
    <property type="entry name" value="SRAP"/>
</dbReference>
<comment type="similarity">
    <text evidence="1 8">Belongs to the SOS response-associated peptidase family.</text>
</comment>
<dbReference type="Proteomes" id="UP000261828">
    <property type="component" value="Unassembled WGS sequence"/>
</dbReference>
<evidence type="ECO:0000313" key="9">
    <source>
        <dbReference type="EMBL" id="RDY57735.1"/>
    </source>
</evidence>
<dbReference type="OrthoDB" id="9782620at2"/>
<gene>
    <name evidence="9" type="ORF">DX873_17710</name>
</gene>
<keyword evidence="4 8" id="KW-0378">Hydrolase</keyword>
<dbReference type="EC" id="3.4.-.-" evidence="8"/>
<dbReference type="GO" id="GO:0008233">
    <property type="term" value="F:peptidase activity"/>
    <property type="evidence" value="ECO:0007669"/>
    <property type="project" value="UniProtKB-KW"/>
</dbReference>
<dbReference type="AlphaFoldDB" id="A0A371JLA2"/>
<keyword evidence="6" id="KW-0238">DNA-binding</keyword>
<dbReference type="InterPro" id="IPR036590">
    <property type="entry name" value="SRAP-like"/>
</dbReference>
<dbReference type="PANTHER" id="PTHR13604">
    <property type="entry name" value="DC12-RELATED"/>
    <property type="match status" value="1"/>
</dbReference>
<dbReference type="GO" id="GO:0006508">
    <property type="term" value="P:proteolysis"/>
    <property type="evidence" value="ECO:0007669"/>
    <property type="project" value="UniProtKB-KW"/>
</dbReference>
<evidence type="ECO:0000313" key="10">
    <source>
        <dbReference type="Proteomes" id="UP000261828"/>
    </source>
</evidence>
<sequence length="267" mass="31238">MMCYSTSNREKSQSQMERELEAQLRHSNQYRFYFWMNGFSHGEFNAVTQEDPKHIEVMKWGIVEPNTQNVEERWKILRGKSLNTQSEHVFENARTEDAILDRRCIVPVTGYFEPYYVKKDSYPHLVKPIHETYLGLLGVYNVIDGVRYTSILTTDANGFMLHVHNQKKRQPIMLDPYYWGDWLDSSINEGQIRQLMFQCDTEQEMEAFTVLRTATTGNKPNNVPEVLEPLHFPEVVAQQKFDIKQMETYNDNLDNLNAGFGTSTLFG</sequence>
<keyword evidence="3" id="KW-0227">DNA damage</keyword>
<keyword evidence="10" id="KW-1185">Reference proteome</keyword>